<dbReference type="OMA" id="GQHDQLI"/>
<reference evidence="3" key="2">
    <citation type="submission" date="2025-09" db="UniProtKB">
        <authorList>
            <consortium name="Ensembl"/>
        </authorList>
    </citation>
    <scope>IDENTIFICATION</scope>
</reference>
<organism evidence="3 4">
    <name type="scientific">Kryptolebias marmoratus</name>
    <name type="common">Mangrove killifish</name>
    <name type="synonym">Rivulus marmoratus</name>
    <dbReference type="NCBI Taxonomy" id="37003"/>
    <lineage>
        <taxon>Eukaryota</taxon>
        <taxon>Metazoa</taxon>
        <taxon>Chordata</taxon>
        <taxon>Craniata</taxon>
        <taxon>Vertebrata</taxon>
        <taxon>Euteleostomi</taxon>
        <taxon>Actinopterygii</taxon>
        <taxon>Neopterygii</taxon>
        <taxon>Teleostei</taxon>
        <taxon>Neoteleostei</taxon>
        <taxon>Acanthomorphata</taxon>
        <taxon>Ovalentaria</taxon>
        <taxon>Atherinomorphae</taxon>
        <taxon>Cyprinodontiformes</taxon>
        <taxon>Rivulidae</taxon>
        <taxon>Kryptolebias</taxon>
    </lineage>
</organism>
<protein>
    <recommendedName>
        <fullName evidence="2">DUF4939 domain-containing protein</fullName>
    </recommendedName>
</protein>
<reference evidence="3" key="1">
    <citation type="submission" date="2025-08" db="UniProtKB">
        <authorList>
            <consortium name="Ensembl"/>
        </authorList>
    </citation>
    <scope>IDENTIFICATION</scope>
</reference>
<keyword evidence="4" id="KW-1185">Reference proteome</keyword>
<dbReference type="AlphaFoldDB" id="A0A3Q2ZYF7"/>
<dbReference type="Pfam" id="PF16297">
    <property type="entry name" value="DUF4939"/>
    <property type="match status" value="1"/>
</dbReference>
<evidence type="ECO:0000313" key="3">
    <source>
        <dbReference type="Ensembl" id="ENSKMAP00000008948.1"/>
    </source>
</evidence>
<evidence type="ECO:0000313" key="4">
    <source>
        <dbReference type="Proteomes" id="UP000264800"/>
    </source>
</evidence>
<feature type="compositionally biased region" description="Polar residues" evidence="1">
    <location>
        <begin position="50"/>
        <end position="60"/>
    </location>
</feature>
<dbReference type="STRING" id="37003.ENSKMAP00000008948"/>
<feature type="domain" description="DUF4939" evidence="2">
    <location>
        <begin position="86"/>
        <end position="169"/>
    </location>
</feature>
<proteinExistence type="predicted"/>
<dbReference type="InterPro" id="IPR032549">
    <property type="entry name" value="DUF4939"/>
</dbReference>
<evidence type="ECO:0000259" key="2">
    <source>
        <dbReference type="Pfam" id="PF16297"/>
    </source>
</evidence>
<sequence>MTEHSGQQTTPADPIRRALSEQHALIQSHDSALRELSSCQAETNRKLTELSNFLQNSVQQAANPPAPPPSAPDPLVRPTFSEVRPPAPDKFSGDTHNCRGFILQCSLVFNHSTQSFPNNGAKIAYVLSLLTGRALDWAEARFSSPTNFGCTFQEFLKEFKQIFCQETDKTASSRDLWNLKAESDHCKE</sequence>
<dbReference type="Proteomes" id="UP000264800">
    <property type="component" value="Unplaced"/>
</dbReference>
<name>A0A3Q2ZYF7_KRYMA</name>
<evidence type="ECO:0000256" key="1">
    <source>
        <dbReference type="SAM" id="MobiDB-lite"/>
    </source>
</evidence>
<accession>A0A3Q2ZYF7</accession>
<dbReference type="Ensembl" id="ENSKMAT00000009082.1">
    <property type="protein sequence ID" value="ENSKMAP00000008948.1"/>
    <property type="gene ID" value="ENSKMAG00000006728.1"/>
</dbReference>
<feature type="region of interest" description="Disordered" evidence="1">
    <location>
        <begin position="50"/>
        <end position="73"/>
    </location>
</feature>
<dbReference type="GeneTree" id="ENSGT00940000173342"/>